<dbReference type="Pfam" id="PF04028">
    <property type="entry name" value="DUF374"/>
    <property type="match status" value="1"/>
</dbReference>
<dbReference type="EMBL" id="UINC01007268">
    <property type="protein sequence ID" value="SVA32372.1"/>
    <property type="molecule type" value="Genomic_DNA"/>
</dbReference>
<evidence type="ECO:0000313" key="3">
    <source>
        <dbReference type="EMBL" id="SVA32372.1"/>
    </source>
</evidence>
<sequence length="214" mass="24587">MKKFFFNYVLPYLLYGVVYLWCVTLRMKNLNSEAEDRIKNLTGPYILTLWHGRIFYLFYYLRNRPDYFLLISPSVDGDLLAKLARLMGYSVIRGSTFKNAVPAARSLIRVLRDGQRIIIIADGSRGPRCIAQSGSVQLAGITRLPLFPMNFGSKNKIILNTWDRFILPLPFTRCNINFGSPIYLASRSSEELIEEKRIELESSLKQLDTESDTA</sequence>
<organism evidence="3">
    <name type="scientific">marine metagenome</name>
    <dbReference type="NCBI Taxonomy" id="408172"/>
    <lineage>
        <taxon>unclassified sequences</taxon>
        <taxon>metagenomes</taxon>
        <taxon>ecological metagenomes</taxon>
    </lineage>
</organism>
<accession>A0A381UW51</accession>
<dbReference type="AlphaFoldDB" id="A0A381UW51"/>
<keyword evidence="1" id="KW-0472">Membrane</keyword>
<feature type="domain" description="DUF374" evidence="2">
    <location>
        <begin position="62"/>
        <end position="128"/>
    </location>
</feature>
<name>A0A381UW51_9ZZZZ</name>
<evidence type="ECO:0000256" key="1">
    <source>
        <dbReference type="SAM" id="Phobius"/>
    </source>
</evidence>
<keyword evidence="1" id="KW-0812">Transmembrane</keyword>
<dbReference type="SUPFAM" id="SSF69593">
    <property type="entry name" value="Glycerol-3-phosphate (1)-acyltransferase"/>
    <property type="match status" value="1"/>
</dbReference>
<reference evidence="3" key="1">
    <citation type="submission" date="2018-05" db="EMBL/GenBank/DDBJ databases">
        <authorList>
            <person name="Lanie J.A."/>
            <person name="Ng W.-L."/>
            <person name="Kazmierczak K.M."/>
            <person name="Andrzejewski T.M."/>
            <person name="Davidsen T.M."/>
            <person name="Wayne K.J."/>
            <person name="Tettelin H."/>
            <person name="Glass J.I."/>
            <person name="Rusch D."/>
            <person name="Podicherti R."/>
            <person name="Tsui H.-C.T."/>
            <person name="Winkler M.E."/>
        </authorList>
    </citation>
    <scope>NUCLEOTIDE SEQUENCE</scope>
</reference>
<proteinExistence type="predicted"/>
<keyword evidence="1" id="KW-1133">Transmembrane helix</keyword>
<feature type="transmembrane region" description="Helical" evidence="1">
    <location>
        <begin position="6"/>
        <end position="23"/>
    </location>
</feature>
<protein>
    <recommendedName>
        <fullName evidence="2">DUF374 domain-containing protein</fullName>
    </recommendedName>
</protein>
<gene>
    <name evidence="3" type="ORF">METZ01_LOCUS85226</name>
</gene>
<dbReference type="InterPro" id="IPR007172">
    <property type="entry name" value="DUF374"/>
</dbReference>
<dbReference type="CDD" id="cd07983">
    <property type="entry name" value="LPLAT_DUF374-like"/>
    <property type="match status" value="1"/>
</dbReference>
<evidence type="ECO:0000259" key="2">
    <source>
        <dbReference type="Pfam" id="PF04028"/>
    </source>
</evidence>
<feature type="transmembrane region" description="Helical" evidence="1">
    <location>
        <begin position="44"/>
        <end position="61"/>
    </location>
</feature>